<evidence type="ECO:0000256" key="2">
    <source>
        <dbReference type="ARBA" id="ARBA00022898"/>
    </source>
</evidence>
<dbReference type="InterPro" id="IPR004838">
    <property type="entry name" value="NHTrfase_class1_PyrdxlP-BS"/>
</dbReference>
<dbReference type="Gene3D" id="3.40.640.10">
    <property type="entry name" value="Type I PLP-dependent aspartate aminotransferase-like (Major domain)"/>
    <property type="match status" value="1"/>
</dbReference>
<accession>A0A9P4XFI9</accession>
<dbReference type="GO" id="GO:0030170">
    <property type="term" value="F:pyridoxal phosphate binding"/>
    <property type="evidence" value="ECO:0007669"/>
    <property type="project" value="InterPro"/>
</dbReference>
<reference evidence="5 6" key="1">
    <citation type="submission" date="2018-06" db="EMBL/GenBank/DDBJ databases">
        <title>Genome analysis of cellulolytic fungus Trichoderma lentiforme CFAM-422.</title>
        <authorList>
            <person name="Steindorff A.S."/>
            <person name="Formighieri E.F."/>
            <person name="Midorikawa G.E.O."/>
            <person name="Tamietti M.S."/>
            <person name="Ramos E.Z."/>
            <person name="Silva A.S."/>
            <person name="Bon E.P.S."/>
            <person name="Mendes T.D."/>
            <person name="Damaso M.C.T."/>
            <person name="Favaro L.C.L."/>
        </authorList>
    </citation>
    <scope>NUCLEOTIDE SEQUENCE [LARGE SCALE GENOMIC DNA]</scope>
    <source>
        <strain evidence="5 6">CFAM-422</strain>
    </source>
</reference>
<dbReference type="GO" id="GO:0006520">
    <property type="term" value="P:amino acid metabolic process"/>
    <property type="evidence" value="ECO:0007669"/>
    <property type="project" value="TreeGrafter"/>
</dbReference>
<dbReference type="PANTHER" id="PTHR43795">
    <property type="entry name" value="BIFUNCTIONAL ASPARTATE AMINOTRANSFERASE AND GLUTAMATE/ASPARTATE-PREPHENATE AMINOTRANSFERASE-RELATED"/>
    <property type="match status" value="1"/>
</dbReference>
<dbReference type="GO" id="GO:0008483">
    <property type="term" value="F:transaminase activity"/>
    <property type="evidence" value="ECO:0007669"/>
    <property type="project" value="TreeGrafter"/>
</dbReference>
<dbReference type="InterPro" id="IPR015424">
    <property type="entry name" value="PyrdxlP-dep_Trfase"/>
</dbReference>
<evidence type="ECO:0000313" key="6">
    <source>
        <dbReference type="Proteomes" id="UP000801864"/>
    </source>
</evidence>
<organism evidence="5 6">
    <name type="scientific">Trichoderma lentiforme</name>
    <dbReference type="NCBI Taxonomy" id="1567552"/>
    <lineage>
        <taxon>Eukaryota</taxon>
        <taxon>Fungi</taxon>
        <taxon>Dikarya</taxon>
        <taxon>Ascomycota</taxon>
        <taxon>Pezizomycotina</taxon>
        <taxon>Sordariomycetes</taxon>
        <taxon>Hypocreomycetidae</taxon>
        <taxon>Hypocreales</taxon>
        <taxon>Hypocreaceae</taxon>
        <taxon>Trichoderma</taxon>
    </lineage>
</organism>
<sequence>MENAIKPSKRALANIELESSADLEDKIAHLPSYDPETCPDGLIDLSGATNMLGSDLMGEHMAKFVKDYAVENGLPALQLGRNSTCPDANKLSLALLYGPVNGPKELSLAVAQFINRRFAPAIAVQAGDILTTNGVTALIDMMSFNFCEPGEAVMVLTPVYLMFPHDLCARTGVQMIPISTESIPDQYSSKYAARVVDKLEQAYLTSQRCGVNVRALLVCNPCNPTGRSYSKASLLEIARFCGKHKMHLLSDEIYAMSSFEPLEPGLDMFSSVLSIEDSPHDGVFKENIHCLYGASKDFAAGGIRLGFLVTRNELLWKTCRRLALFTWVSSYSTAFFTHFLSDAEGVDEYLALYQNRLRTSYIAASESFHKHGIPFQPANSGMFVFVELTEWLKYFDAPDVKGQEVQLYRYLAFQAGVHLNMGQMSLSPIPGCFRFVHAAGNTKTVALAIARIREALSKLEARGSVLDKRPTSVSSTRERESVGDEKRKEPAAELRGSIIRLLSCSTHSV</sequence>
<evidence type="ECO:0000259" key="4">
    <source>
        <dbReference type="Pfam" id="PF00155"/>
    </source>
</evidence>
<dbReference type="AlphaFoldDB" id="A0A9P4XFI9"/>
<evidence type="ECO:0000256" key="1">
    <source>
        <dbReference type="ARBA" id="ARBA00007441"/>
    </source>
</evidence>
<dbReference type="SUPFAM" id="SSF53383">
    <property type="entry name" value="PLP-dependent transferases"/>
    <property type="match status" value="1"/>
</dbReference>
<dbReference type="PANTHER" id="PTHR43795:SF39">
    <property type="entry name" value="AMINOTRANSFERASE CLASS I_CLASSII DOMAIN-CONTAINING PROTEIN"/>
    <property type="match status" value="1"/>
</dbReference>
<proteinExistence type="inferred from homology"/>
<feature type="region of interest" description="Disordered" evidence="3">
    <location>
        <begin position="467"/>
        <end position="491"/>
    </location>
</feature>
<keyword evidence="6" id="KW-1185">Reference proteome</keyword>
<dbReference type="Proteomes" id="UP000801864">
    <property type="component" value="Unassembled WGS sequence"/>
</dbReference>
<dbReference type="Gene3D" id="3.90.1150.10">
    <property type="entry name" value="Aspartate Aminotransferase, domain 1"/>
    <property type="match status" value="1"/>
</dbReference>
<evidence type="ECO:0000256" key="3">
    <source>
        <dbReference type="SAM" id="MobiDB-lite"/>
    </source>
</evidence>
<dbReference type="PROSITE" id="PS00105">
    <property type="entry name" value="AA_TRANSFER_CLASS_1"/>
    <property type="match status" value="1"/>
</dbReference>
<feature type="domain" description="Aminotransferase class I/classII large" evidence="4">
    <location>
        <begin position="89"/>
        <end position="452"/>
    </location>
</feature>
<keyword evidence="2" id="KW-0663">Pyridoxal phosphate</keyword>
<protein>
    <submittedName>
        <fullName evidence="5">1-aminocyclopropane-1-carboxylate synthase 7</fullName>
    </submittedName>
</protein>
<dbReference type="Pfam" id="PF00155">
    <property type="entry name" value="Aminotran_1_2"/>
    <property type="match status" value="1"/>
</dbReference>
<comment type="caution">
    <text evidence="5">The sequence shown here is derived from an EMBL/GenBank/DDBJ whole genome shotgun (WGS) entry which is preliminary data.</text>
</comment>
<dbReference type="InterPro" id="IPR004839">
    <property type="entry name" value="Aminotransferase_I/II_large"/>
</dbReference>
<evidence type="ECO:0000313" key="5">
    <source>
        <dbReference type="EMBL" id="KAF3072951.1"/>
    </source>
</evidence>
<dbReference type="InterPro" id="IPR050478">
    <property type="entry name" value="Ethylene_sulfur-biosynth"/>
</dbReference>
<gene>
    <name evidence="5" type="ORF">CFAM422_004930</name>
</gene>
<dbReference type="CDD" id="cd00609">
    <property type="entry name" value="AAT_like"/>
    <property type="match status" value="1"/>
</dbReference>
<dbReference type="EMBL" id="QLNT01000007">
    <property type="protein sequence ID" value="KAF3072951.1"/>
    <property type="molecule type" value="Genomic_DNA"/>
</dbReference>
<dbReference type="InterPro" id="IPR015421">
    <property type="entry name" value="PyrdxlP-dep_Trfase_major"/>
</dbReference>
<name>A0A9P4XFI9_9HYPO</name>
<comment type="similarity">
    <text evidence="1">Belongs to the class-I pyridoxal-phosphate-dependent aminotransferase family.</text>
</comment>
<dbReference type="InterPro" id="IPR015422">
    <property type="entry name" value="PyrdxlP-dep_Trfase_small"/>
</dbReference>
<dbReference type="PRINTS" id="PR00753">
    <property type="entry name" value="ACCSYNTHASE"/>
</dbReference>